<dbReference type="Gene3D" id="2.40.50.100">
    <property type="match status" value="1"/>
</dbReference>
<dbReference type="NCBIfam" id="NF001616">
    <property type="entry name" value="PRK00405.1"/>
    <property type="match status" value="1"/>
</dbReference>
<accession>A0A0S1AWW6</accession>
<dbReference type="NCBIfam" id="TIGR02013">
    <property type="entry name" value="rpoB"/>
    <property type="match status" value="1"/>
</dbReference>
<dbReference type="Gene3D" id="2.40.270.10">
    <property type="entry name" value="DNA-directed RNA polymerase, subunit 2, domain 6"/>
    <property type="match status" value="2"/>
</dbReference>
<feature type="domain" description="RNA polymerase Rpb2" evidence="12">
    <location>
        <begin position="452"/>
        <end position="483"/>
    </location>
</feature>
<dbReference type="InterPro" id="IPR037034">
    <property type="entry name" value="RNA_pol_Rpb2_2_sf"/>
</dbReference>
<dbReference type="Gene3D" id="3.90.1110.10">
    <property type="entry name" value="RNA polymerase Rpb2, domain 2"/>
    <property type="match status" value="2"/>
</dbReference>
<comment type="similarity">
    <text evidence="6 7">Belongs to the RNA polymerase beta chain family.</text>
</comment>
<keyword evidence="2 6" id="KW-0808">Transferase</keyword>
<dbReference type="OrthoDB" id="9803954at2"/>
<dbReference type="Gene3D" id="2.30.150.10">
    <property type="entry name" value="DNA-directed RNA polymerase, beta subunit, external 1 domain"/>
    <property type="match status" value="1"/>
</dbReference>
<dbReference type="InterPro" id="IPR019462">
    <property type="entry name" value="DNA-dir_RNA_pol_bsu_external_1"/>
</dbReference>
<feature type="domain" description="RNA polymerase Rpb2" evidence="14">
    <location>
        <begin position="542"/>
        <end position="609"/>
    </location>
</feature>
<dbReference type="EMBL" id="CP012900">
    <property type="protein sequence ID" value="ALJ27279.1"/>
    <property type="molecule type" value="Genomic_DNA"/>
</dbReference>
<evidence type="ECO:0000259" key="13">
    <source>
        <dbReference type="Pfam" id="PF04563"/>
    </source>
</evidence>
<dbReference type="GO" id="GO:0032549">
    <property type="term" value="F:ribonucleoside binding"/>
    <property type="evidence" value="ECO:0007669"/>
    <property type="project" value="InterPro"/>
</dbReference>
<feature type="domain" description="DNA-directed RNA polymerase subunit 2 hybrid-binding" evidence="10">
    <location>
        <begin position="753"/>
        <end position="1319"/>
    </location>
</feature>
<feature type="domain" description="DNA-directed RNA polymerase beta subunit external 1" evidence="15">
    <location>
        <begin position="620"/>
        <end position="685"/>
    </location>
</feature>
<evidence type="ECO:0000256" key="2">
    <source>
        <dbReference type="ARBA" id="ARBA00022679"/>
    </source>
</evidence>
<protein>
    <recommendedName>
        <fullName evidence="6 8">DNA-directed RNA polymerase subunit beta</fullName>
        <shortName evidence="6">RNAP subunit beta</shortName>
        <ecNumber evidence="6 8">2.7.7.6</ecNumber>
    </recommendedName>
    <alternativeName>
        <fullName evidence="6">RNA polymerase subunit beta</fullName>
    </alternativeName>
    <alternativeName>
        <fullName evidence="6">Transcriptase subunit beta</fullName>
    </alternativeName>
</protein>
<dbReference type="FunFam" id="3.90.1800.10:FF:000001">
    <property type="entry name" value="DNA-directed RNA polymerase subunit beta"/>
    <property type="match status" value="1"/>
</dbReference>
<dbReference type="Proteomes" id="UP000061010">
    <property type="component" value="Chromosome"/>
</dbReference>
<dbReference type="HAMAP" id="MF_01321">
    <property type="entry name" value="RNApol_bact_RpoB"/>
    <property type="match status" value="1"/>
</dbReference>
<dbReference type="InterPro" id="IPR037033">
    <property type="entry name" value="DNA-dir_RNAP_su2_hyb_sf"/>
</dbReference>
<feature type="domain" description="RNA polymerase Rpb2" evidence="11">
    <location>
        <begin position="1321"/>
        <end position="1395"/>
    </location>
</feature>
<dbReference type="InterPro" id="IPR007642">
    <property type="entry name" value="RNA_pol_Rpb2_2"/>
</dbReference>
<dbReference type="Gene3D" id="2.40.50.150">
    <property type="match status" value="1"/>
</dbReference>
<dbReference type="InterPro" id="IPR014724">
    <property type="entry name" value="RNA_pol_RPB2_OB-fold"/>
</dbReference>
<evidence type="ECO:0000259" key="12">
    <source>
        <dbReference type="Pfam" id="PF04561"/>
    </source>
</evidence>
<feature type="domain" description="RNA polymerase Rpb2" evidence="12">
    <location>
        <begin position="363"/>
        <end position="421"/>
    </location>
</feature>
<dbReference type="Pfam" id="PF04560">
    <property type="entry name" value="RNA_pol_Rpb2_7"/>
    <property type="match status" value="1"/>
</dbReference>
<dbReference type="FunFam" id="2.40.50.100:FF:000006">
    <property type="entry name" value="DNA-directed RNA polymerase subunit beta"/>
    <property type="match status" value="1"/>
</dbReference>
<evidence type="ECO:0000256" key="1">
    <source>
        <dbReference type="ARBA" id="ARBA00022478"/>
    </source>
</evidence>
<dbReference type="FunFam" id="2.40.50.150:FF:000001">
    <property type="entry name" value="DNA-directed RNA polymerase subunit beta"/>
    <property type="match status" value="1"/>
</dbReference>
<dbReference type="Gene3D" id="3.90.1800.10">
    <property type="entry name" value="RNA polymerase alpha subunit dimerisation domain"/>
    <property type="match status" value="1"/>
</dbReference>
<dbReference type="InterPro" id="IPR007641">
    <property type="entry name" value="RNA_pol_Rpb2_7"/>
</dbReference>
<evidence type="ECO:0000256" key="5">
    <source>
        <dbReference type="ARBA" id="ARBA00048552"/>
    </source>
</evidence>
<dbReference type="PANTHER" id="PTHR20856">
    <property type="entry name" value="DNA-DIRECTED RNA POLYMERASE I SUBUNIT 2"/>
    <property type="match status" value="1"/>
</dbReference>
<evidence type="ECO:0000259" key="10">
    <source>
        <dbReference type="Pfam" id="PF00562"/>
    </source>
</evidence>
<keyword evidence="4 6" id="KW-0804">Transcription</keyword>
<feature type="domain" description="RNA polymerase Rpb2" evidence="12">
    <location>
        <begin position="156"/>
        <end position="228"/>
    </location>
</feature>
<keyword evidence="3 6" id="KW-0548">Nucleotidyltransferase</keyword>
<comment type="catalytic activity">
    <reaction evidence="5 6 8">
        <text>RNA(n) + a ribonucleoside 5'-triphosphate = RNA(n+1) + diphosphate</text>
        <dbReference type="Rhea" id="RHEA:21248"/>
        <dbReference type="Rhea" id="RHEA-COMP:14527"/>
        <dbReference type="Rhea" id="RHEA-COMP:17342"/>
        <dbReference type="ChEBI" id="CHEBI:33019"/>
        <dbReference type="ChEBI" id="CHEBI:61557"/>
        <dbReference type="ChEBI" id="CHEBI:140395"/>
        <dbReference type="EC" id="2.7.7.6"/>
    </reaction>
</comment>
<gene>
    <name evidence="6 16" type="primary">rpoB</name>
    <name evidence="16" type="ORF">AOT14_08480</name>
</gene>
<dbReference type="InterPro" id="IPR007644">
    <property type="entry name" value="RNA_pol_bsu_protrusion"/>
</dbReference>
<dbReference type="Pfam" id="PF00562">
    <property type="entry name" value="RNA_pol_Rpb2_6"/>
    <property type="match status" value="1"/>
</dbReference>
<dbReference type="GO" id="GO:0006351">
    <property type="term" value="P:DNA-templated transcription"/>
    <property type="evidence" value="ECO:0007669"/>
    <property type="project" value="UniProtKB-UniRule"/>
</dbReference>
<dbReference type="CDD" id="cd00653">
    <property type="entry name" value="RNA_pol_B_RPB2"/>
    <property type="match status" value="1"/>
</dbReference>
<dbReference type="Pfam" id="PF04563">
    <property type="entry name" value="RNA_pol_Rpb2_1"/>
    <property type="match status" value="1"/>
</dbReference>
<dbReference type="InterPro" id="IPR007121">
    <property type="entry name" value="RNA_pol_bsu_CS"/>
</dbReference>
<evidence type="ECO:0000313" key="16">
    <source>
        <dbReference type="EMBL" id="ALJ27279.1"/>
    </source>
</evidence>
<dbReference type="GO" id="GO:0003899">
    <property type="term" value="F:DNA-directed RNA polymerase activity"/>
    <property type="evidence" value="ECO:0007669"/>
    <property type="project" value="UniProtKB-UniRule"/>
</dbReference>
<dbReference type="GO" id="GO:0003677">
    <property type="term" value="F:DNA binding"/>
    <property type="evidence" value="ECO:0007669"/>
    <property type="project" value="UniProtKB-UniRule"/>
</dbReference>
<proteinExistence type="inferred from homology"/>
<feature type="coiled-coil region" evidence="9">
    <location>
        <begin position="1046"/>
        <end position="1073"/>
    </location>
</feature>
<reference evidence="16 17" key="1">
    <citation type="journal article" date="2015" name="Genome Announc.">
        <title>Complete Genome Sequencing of Stenotrophomonas acidaminiphila ZAC14D2_NAIMI4_2, a Multidrug-Resistant Strain Isolated from Sediments of a Polluted River in Mexico, Uncovers New Antibiotic Resistance Genes and a Novel Class-II Lasso Peptide Biosynthesis Gene Cluster.</title>
        <authorList>
            <person name="Vinuesa P."/>
            <person name="Ochoa-Sanchez L.E."/>
        </authorList>
    </citation>
    <scope>NUCLEOTIDE SEQUENCE [LARGE SCALE GENOMIC DNA]</scope>
    <source>
        <strain evidence="16 17">ZAC14D2_NAIMI4_2</strain>
    </source>
</reference>
<evidence type="ECO:0000256" key="3">
    <source>
        <dbReference type="ARBA" id="ARBA00022695"/>
    </source>
</evidence>
<evidence type="ECO:0000256" key="9">
    <source>
        <dbReference type="SAM" id="Coils"/>
    </source>
</evidence>
<keyword evidence="17" id="KW-1185">Reference proteome</keyword>
<dbReference type="Gene3D" id="3.90.1100.10">
    <property type="match status" value="2"/>
</dbReference>
<keyword evidence="9" id="KW-0175">Coiled coil</keyword>
<sequence>MTSYSYTEKKRIRKDFGKQRSILEVPFLLAIQVDSYREFLQENTDPAKRSDHGLHAALKSVFPISSYSGNAALEYVGYKLGEPVFDERECRQRGMSYGAPLRVTVRLVIYDKESSTKAIKYVKEQEVYLGEIPLMTDNGTFIVNGTERVIVSQLHRSPGVFFDHDRGKTHSSGKLLYSARIIPYRGSWLDFEFDPKDALFTRIDRRRKLPVSILLRALGYNNEEMLNEFFDINTFHILPEGEGVQLELVAERLRGETLGFDLADGDKVIVEAGKRITARHVKQLQASGIAALAVPDDYLVGRILSHDVVDANTGELLAQANDEITEEQLQNFRKAGVDAVGTLWVNDLDRGPYLSNTLRIDPTKTQLEALVEIYRMMRPGEPPTKDAAQNLFHNLFFTFERYDLSTVGRMKFNRRVGRKEVTGEAVLYDSKYFGERNDEESKRLVSTHGDGSDILDVIKVLTEIRNGRGVVDDIDHLGNRRVRSVGEMAENVFRVGLVRVERAVKERLSMAESEGLTPQELINAKPVAAAIKEFFGSSQLSQFMDQNNPLSEVTHKRRVSALGPGGLTRERAGFEVRDVHPTHYGRVCTIETPEGPNIGLINSLAVFARTNQYGFLETPYRKVVDGKVTDDVEYLSAIEENEYVIAQANALTDAKNMLTEQFVPCRYQGESLLKPPAEVHFMDVSPMQTVSVAAALVPFLEHDDANRALMGANMQRQAVPTLRAQKPLVGTGIERAVARDSGVTVNARRGGDIVQIDAGRIVVKVNENEITDASDAGVDIYNLIKYTRSNQNTCINQRPLVKVGDVIARGDVLADGPSTDIGELALGQNMLIAFMPWNGYNFEDSILLSERVVEEDRYTTIHIEELTCVARDTKLGPEEISADIPNVSEQALNRLDESGVVYIGAEVRAGDILVGKVTPKGESQLTPEEKLLRAIFGEKASDVKDSSLRVPPGMDGTVIDVQVFTRDGIEKDKRARQIEENEIKRVKKDFDDQFRILEAAIYARLRSQIVGKVANGGAGLKKGDTITDTFLDGLKKADWFTLRMKDEDASEAIERAQKQIQAHEKEFERRFADKRGKITQGDDLAPGVLKMVKVFLAVKRRIQPGDKMAGRHGNKGVVSNVVPVEDMPYMADGTSVDICLNPLGVPSRMNIGQILEVHLGWAAKGLGRRIQKMLEQQRAVNELREFLGKIYNHDSKLAGDRVDLSQFSDEELVALARNLTDGVPMATPVFDGAHEDEIREMLNLAYPDGDKDTEQLGFNASKTQMQLYDGRTGEAFDRKTTVGYMHYLKLNHLVDDKMHARSTGPYSLVTQQPLGGKAQFGGQRFGEMEVWALEAYGAAYTLQEMLTVKSDDVQGRNQMYKNIVDGEHEMVAGMPESFNVLVKEIRSLAINMELEDN</sequence>
<evidence type="ECO:0000259" key="14">
    <source>
        <dbReference type="Pfam" id="PF04565"/>
    </source>
</evidence>
<dbReference type="Pfam" id="PF04565">
    <property type="entry name" value="RNA_pol_Rpb2_3"/>
    <property type="match status" value="1"/>
</dbReference>
<comment type="subunit">
    <text evidence="6 8">The RNAP catalytic core consists of 2 alpha, 1 beta, 1 beta' and 1 omega subunit. When a sigma factor is associated with the core the holoenzyme is formed, which can initiate transcription.</text>
</comment>
<evidence type="ECO:0000313" key="17">
    <source>
        <dbReference type="Proteomes" id="UP000061010"/>
    </source>
</evidence>
<dbReference type="InterPro" id="IPR042107">
    <property type="entry name" value="DNA-dir_RNA_pol_bsu_ext_1_sf"/>
</dbReference>
<dbReference type="PATRIC" id="fig|128780.6.peg.858"/>
<dbReference type="InterPro" id="IPR007645">
    <property type="entry name" value="RNA_pol_Rpb2_3"/>
</dbReference>
<dbReference type="SUPFAM" id="SSF64484">
    <property type="entry name" value="beta and beta-prime subunits of DNA dependent RNA-polymerase"/>
    <property type="match status" value="1"/>
</dbReference>
<feature type="domain" description="RNA polymerase beta subunit protrusion" evidence="13">
    <location>
        <begin position="28"/>
        <end position="528"/>
    </location>
</feature>
<evidence type="ECO:0000256" key="8">
    <source>
        <dbReference type="RuleBase" id="RU363031"/>
    </source>
</evidence>
<evidence type="ECO:0000259" key="11">
    <source>
        <dbReference type="Pfam" id="PF04560"/>
    </source>
</evidence>
<dbReference type="InterPro" id="IPR007120">
    <property type="entry name" value="DNA-dir_RNAP_su2_dom"/>
</dbReference>
<evidence type="ECO:0000256" key="4">
    <source>
        <dbReference type="ARBA" id="ARBA00023163"/>
    </source>
</evidence>
<dbReference type="KEGG" id="sacz:AOT14_08480"/>
<dbReference type="Pfam" id="PF04561">
    <property type="entry name" value="RNA_pol_Rpb2_2"/>
    <property type="match status" value="3"/>
</dbReference>
<evidence type="ECO:0000256" key="6">
    <source>
        <dbReference type="HAMAP-Rule" id="MF_01321"/>
    </source>
</evidence>
<dbReference type="EC" id="2.7.7.6" evidence="6 8"/>
<dbReference type="Pfam" id="PF10385">
    <property type="entry name" value="RNA_pol_Rpb2_45"/>
    <property type="match status" value="1"/>
</dbReference>
<dbReference type="InterPro" id="IPR010243">
    <property type="entry name" value="RNA_pol_bsu_bac"/>
</dbReference>
<evidence type="ECO:0000259" key="15">
    <source>
        <dbReference type="Pfam" id="PF10385"/>
    </source>
</evidence>
<organism evidence="16 17">
    <name type="scientific">Stenotrophomonas acidaminiphila</name>
    <dbReference type="NCBI Taxonomy" id="128780"/>
    <lineage>
        <taxon>Bacteria</taxon>
        <taxon>Pseudomonadati</taxon>
        <taxon>Pseudomonadota</taxon>
        <taxon>Gammaproteobacteria</taxon>
        <taxon>Lysobacterales</taxon>
        <taxon>Lysobacteraceae</taxon>
        <taxon>Stenotrophomonas</taxon>
    </lineage>
</organism>
<dbReference type="PROSITE" id="PS01166">
    <property type="entry name" value="RNA_POL_BETA"/>
    <property type="match status" value="1"/>
</dbReference>
<name>A0A0S1AWW6_9GAMM</name>
<comment type="function">
    <text evidence="6 8">DNA-dependent RNA polymerase catalyzes the transcription of DNA into RNA using the four ribonucleoside triphosphates as substrates.</text>
</comment>
<dbReference type="InterPro" id="IPR015712">
    <property type="entry name" value="DNA-dir_RNA_pol_su2"/>
</dbReference>
<evidence type="ECO:0000256" key="7">
    <source>
        <dbReference type="RuleBase" id="RU000434"/>
    </source>
</evidence>
<dbReference type="GO" id="GO:0000428">
    <property type="term" value="C:DNA-directed RNA polymerase complex"/>
    <property type="evidence" value="ECO:0007669"/>
    <property type="project" value="UniProtKB-KW"/>
</dbReference>
<keyword evidence="1 6" id="KW-0240">DNA-directed RNA polymerase</keyword>